<reference evidence="1" key="1">
    <citation type="submission" date="2021-06" db="EMBL/GenBank/DDBJ databases">
        <authorList>
            <person name="Kallberg Y."/>
            <person name="Tangrot J."/>
            <person name="Rosling A."/>
        </authorList>
    </citation>
    <scope>NUCLEOTIDE SEQUENCE</scope>
    <source>
        <strain evidence="1">CL356</strain>
    </source>
</reference>
<organism evidence="1 2">
    <name type="scientific">Acaulospora colombiana</name>
    <dbReference type="NCBI Taxonomy" id="27376"/>
    <lineage>
        <taxon>Eukaryota</taxon>
        <taxon>Fungi</taxon>
        <taxon>Fungi incertae sedis</taxon>
        <taxon>Mucoromycota</taxon>
        <taxon>Glomeromycotina</taxon>
        <taxon>Glomeromycetes</taxon>
        <taxon>Diversisporales</taxon>
        <taxon>Acaulosporaceae</taxon>
        <taxon>Acaulospora</taxon>
    </lineage>
</organism>
<sequence length="959" mass="108819">MKSPSQGIDLPCASPDTCRGPHSNLVLVSFIFLSLPNPPLTSVGHSSLCPDPKELREKEHRMTMLIYVESFMTNYGFSSSNMQHDKVIKESAMAWDGQPVVLIDTPGFDDTYKSDVEILGIGEDREMQLKSEFWNDMIDKGCSVSRFGDSYDSAWDILAPTNAKPQVLLSDEIAEQHKKLKETEVGVTLSKQLQRLSKDQRDANRRLKGLARRQKNPKMAKELSDQAAEVEGGLSQTLEQMRALKLSFTTKGSRSNLKQALFVVSNPSISKANRTQEGRRIDSQSLVTLSSCPIATSVLVQGIRTEISIEIFYTMFRNKQSKDRIIVYVPRPSISTKYAHMDMQRYGSLWSGENYGNTTTTYRYLNLRESVMVCTLAQKKSSSPQPIPLTVEVLSSSIPQSLWPNAVDLKPNRGSSYKKEIHIERILYLHKISDNRMAGPSLQNLELFASICRQRQVPNVTFVTTMWSQVNEELGRRREKQLCEDFWKELMDKGSEVVRFKDSYESALEILGCSPEEIKARILLSTEKSHEHKHKWLLSFSKLTLRRSRTAARYACVLHRDWIYSNGCLTDRPKPQSLLEATAFPRLLGWSPPKNWTDMHIKSILPRTSRMEAANDLWPHVIDFIVFPAYLALPSTTYPLCLDPLKVSLCDRRNGNYNLAAILYLHRISDNRMAGSPLKNLELFASLCGRSAMPHVVLVTTMWSHVSEKVGAEREEQLKTSFWHDMMEKGCSVRRFEDTHKSAWDIIKFASSKSSNDPQTNVLISTELVDRHKKLKETQAGTTLNKQLEKLIKDQKEANKRLRTLANSQGNQKTKQELTKRVEELEGKITQTTQKMRELKLPIAKRLLRLFSRNSPVSPSDSDASLVLAEQVSTEVLASTQNRHCEKALIYSSCFRIRLYLLIHILTKLGYGPPRASTAPQKARMKQSGFGASITPIPFVSPWASVSTLNRAVFDMRFG</sequence>
<proteinExistence type="predicted"/>
<feature type="non-terminal residue" evidence="1">
    <location>
        <position position="959"/>
    </location>
</feature>
<keyword evidence="2" id="KW-1185">Reference proteome</keyword>
<dbReference type="Proteomes" id="UP000789525">
    <property type="component" value="Unassembled WGS sequence"/>
</dbReference>
<accession>A0ACA9MM37</accession>
<comment type="caution">
    <text evidence="1">The sequence shown here is derived from an EMBL/GenBank/DDBJ whole genome shotgun (WGS) entry which is preliminary data.</text>
</comment>
<evidence type="ECO:0000313" key="2">
    <source>
        <dbReference type="Proteomes" id="UP000789525"/>
    </source>
</evidence>
<gene>
    <name evidence="1" type="ORF">ACOLOM_LOCUS6643</name>
</gene>
<name>A0ACA9MM37_9GLOM</name>
<dbReference type="EMBL" id="CAJVPT010013876">
    <property type="protein sequence ID" value="CAG8599854.1"/>
    <property type="molecule type" value="Genomic_DNA"/>
</dbReference>
<protein>
    <submittedName>
        <fullName evidence="1">12087_t:CDS:1</fullName>
    </submittedName>
</protein>
<evidence type="ECO:0000313" key="1">
    <source>
        <dbReference type="EMBL" id="CAG8599854.1"/>
    </source>
</evidence>